<name>A0A6J5SB10_9CAUD</name>
<dbReference type="EMBL" id="LR796854">
    <property type="protein sequence ID" value="CAB4170087.1"/>
    <property type="molecule type" value="Genomic_DNA"/>
</dbReference>
<evidence type="ECO:0000313" key="2">
    <source>
        <dbReference type="EMBL" id="CAB4198049.1"/>
    </source>
</evidence>
<protein>
    <submittedName>
        <fullName evidence="3">Uncharacterized protein</fullName>
    </submittedName>
</protein>
<organism evidence="3">
    <name type="scientific">uncultured Caudovirales phage</name>
    <dbReference type="NCBI Taxonomy" id="2100421"/>
    <lineage>
        <taxon>Viruses</taxon>
        <taxon>Duplodnaviria</taxon>
        <taxon>Heunggongvirae</taxon>
        <taxon>Uroviricota</taxon>
        <taxon>Caudoviricetes</taxon>
        <taxon>Peduoviridae</taxon>
        <taxon>Maltschvirus</taxon>
        <taxon>Maltschvirus maltsch</taxon>
    </lineage>
</organism>
<sequence length="169" mass="18731">MAAVVDLNGIKESIQTLLTSANTTTSTPVDLSNGLSGGRRVQQVLKVHPERIRVQASLFPLVTCFIPTKSIKSEQIGGGQLNNKRRATIEIKVVGAIWNSNFQSIDEDPADEDICNLMENIELALRSDSTLIGKVNWQRPSSCQYYSTAINEQTHLRSGILTYECEVFY</sequence>
<evidence type="ECO:0000313" key="3">
    <source>
        <dbReference type="EMBL" id="CAB4210860.1"/>
    </source>
</evidence>
<dbReference type="EMBL" id="LR797363">
    <property type="protein sequence ID" value="CAB4210860.1"/>
    <property type="molecule type" value="Genomic_DNA"/>
</dbReference>
<accession>A0A6J5SB10</accession>
<dbReference type="EMBL" id="LR797267">
    <property type="protein sequence ID" value="CAB4198049.1"/>
    <property type="molecule type" value="Genomic_DNA"/>
</dbReference>
<reference evidence="3" key="1">
    <citation type="submission" date="2020-05" db="EMBL/GenBank/DDBJ databases">
        <authorList>
            <person name="Chiriac C."/>
            <person name="Salcher M."/>
            <person name="Ghai R."/>
            <person name="Kavagutti S V."/>
        </authorList>
    </citation>
    <scope>NUCLEOTIDE SEQUENCE</scope>
</reference>
<gene>
    <name evidence="2" type="ORF">UFOVP1318_51</name>
    <name evidence="3" type="ORF">UFOVP1430_51</name>
    <name evidence="1" type="ORF">UFOVP903_53</name>
</gene>
<proteinExistence type="predicted"/>
<evidence type="ECO:0000313" key="1">
    <source>
        <dbReference type="EMBL" id="CAB4170087.1"/>
    </source>
</evidence>